<evidence type="ECO:0000313" key="1">
    <source>
        <dbReference type="EMBL" id="UXH42766.1"/>
    </source>
</evidence>
<keyword evidence="2" id="KW-1185">Reference proteome</keyword>
<proteinExistence type="predicted"/>
<gene>
    <name evidence="1" type="ORF">N5C46_13615</name>
</gene>
<evidence type="ECO:0000313" key="2">
    <source>
        <dbReference type="Proteomes" id="UP001064027"/>
    </source>
</evidence>
<organism evidence="1 2">
    <name type="scientific">Rossellomorea vietnamensis</name>
    <dbReference type="NCBI Taxonomy" id="218284"/>
    <lineage>
        <taxon>Bacteria</taxon>
        <taxon>Bacillati</taxon>
        <taxon>Bacillota</taxon>
        <taxon>Bacilli</taxon>
        <taxon>Bacillales</taxon>
        <taxon>Bacillaceae</taxon>
        <taxon>Rossellomorea</taxon>
    </lineage>
</organism>
<accession>A0ACD4C2W2</accession>
<dbReference type="Proteomes" id="UP001064027">
    <property type="component" value="Chromosome"/>
</dbReference>
<keyword evidence="1" id="KW-0012">Acyltransferase</keyword>
<sequence length="371" mass="43135">MKNFIAGKLTRLDSLTSFRFIAALMVYLFHVGIWSEFQTGYIGVSFFFILSGFILTYNYSNKLIHLDKKMVGKFYIARFSKIYPIHLLTFFLAVPYYFFIPLKHEPILYVFQAITNITLIHSWIPFGNISFNGVSWSLSNEMFFYMILPLVIMCGYKFRTKKLVLGVVIAGFSLLLLTTLILLPPTNNFSRWFAYYFPVTRSLEFIIGIFLGFVFLRTKNLKMNVPRGIFTTIEVITLSLLILIIILSPNVLQNLRYGMVFIPFMGLLIIAFAFQKGLLSRLLSNKVLIYLGEISFSFYMIHNLVLSYIFFLWKPQINQNLLIVICLLLSIILSSIMYHFYEEPMRIKVKNRLGSKFSTDQSVVETNKKVV</sequence>
<name>A0ACD4C2W2_9BACI</name>
<dbReference type="EMBL" id="CP104558">
    <property type="protein sequence ID" value="UXH42766.1"/>
    <property type="molecule type" value="Genomic_DNA"/>
</dbReference>
<reference evidence="1" key="1">
    <citation type="submission" date="2022-09" db="EMBL/GenBank/DDBJ databases">
        <title>Complete genome sequence of Rossellomorea vietnamensis strain RL-WG62, a newly isolated PGPR with the potential for plant salinity stress alleviation.</title>
        <authorList>
            <person name="Ren L."/>
            <person name="Wang G."/>
            <person name="Hu H."/>
        </authorList>
    </citation>
    <scope>NUCLEOTIDE SEQUENCE</scope>
    <source>
        <strain evidence="1">RL-WG62</strain>
    </source>
</reference>
<keyword evidence="1" id="KW-0808">Transferase</keyword>
<protein>
    <submittedName>
        <fullName evidence="1">Acyltransferase</fullName>
    </submittedName>
</protein>